<evidence type="ECO:0000256" key="1">
    <source>
        <dbReference type="ARBA" id="ARBA00004173"/>
    </source>
</evidence>
<comment type="subcellular location">
    <subcellularLocation>
        <location evidence="1">Mitochondrion</location>
    </subcellularLocation>
</comment>
<dbReference type="PRINTS" id="PR00987">
    <property type="entry name" value="TRNASYNTHGLU"/>
</dbReference>
<dbReference type="GO" id="GO:0004818">
    <property type="term" value="F:glutamate-tRNA ligase activity"/>
    <property type="evidence" value="ECO:0007669"/>
    <property type="project" value="UniProtKB-EC"/>
</dbReference>
<dbReference type="Pfam" id="PF00749">
    <property type="entry name" value="tRNA-synt_1c"/>
    <property type="match status" value="1"/>
</dbReference>
<dbReference type="PROSITE" id="PS00178">
    <property type="entry name" value="AA_TRNA_LIGASE_I"/>
    <property type="match status" value="1"/>
</dbReference>
<dbReference type="GO" id="GO:0006424">
    <property type="term" value="P:glutamyl-tRNA aminoacylation"/>
    <property type="evidence" value="ECO:0007669"/>
    <property type="project" value="InterPro"/>
</dbReference>
<dbReference type="GO" id="GO:0050561">
    <property type="term" value="F:glutamate-tRNA(Gln) ligase activity"/>
    <property type="evidence" value="ECO:0007669"/>
    <property type="project" value="UniProtKB-EC"/>
</dbReference>
<keyword evidence="6 17" id="KW-0067">ATP-binding</keyword>
<evidence type="ECO:0000313" key="21">
    <source>
        <dbReference type="RefSeq" id="XP_003742525.1"/>
    </source>
</evidence>
<dbReference type="Gene3D" id="3.40.50.620">
    <property type="entry name" value="HUPs"/>
    <property type="match status" value="1"/>
</dbReference>
<dbReference type="CDD" id="cd00808">
    <property type="entry name" value="GluRS_core"/>
    <property type="match status" value="1"/>
</dbReference>
<dbReference type="NCBIfam" id="TIGR00464">
    <property type="entry name" value="gltX_bact"/>
    <property type="match status" value="1"/>
</dbReference>
<evidence type="ECO:0000256" key="12">
    <source>
        <dbReference type="ARBA" id="ARBA00044251"/>
    </source>
</evidence>
<protein>
    <recommendedName>
        <fullName evidence="11">Nondiscriminating glutamyl-tRNA synthetase EARS2, mitochondrial</fullName>
        <ecNumber evidence="3">6.1.1.17</ecNumber>
        <ecNumber evidence="10">6.1.1.24</ecNumber>
    </recommendedName>
    <alternativeName>
        <fullName evidence="13">Glutamate--tRNA(Gln) ligase EARS2, mitochondrial</fullName>
    </alternativeName>
    <alternativeName>
        <fullName evidence="9">Glutamyl-tRNA synthetase</fullName>
    </alternativeName>
    <alternativeName>
        <fullName evidence="12">Mitochondrial glutamyl-tRNA synthetase</fullName>
    </alternativeName>
</protein>
<reference evidence="21" key="1">
    <citation type="submission" date="2025-08" db="UniProtKB">
        <authorList>
            <consortium name="RefSeq"/>
        </authorList>
    </citation>
    <scope>IDENTIFICATION</scope>
</reference>
<dbReference type="InterPro" id="IPR020751">
    <property type="entry name" value="aa-tRNA-synth_I_codon-bd_sub2"/>
</dbReference>
<evidence type="ECO:0000256" key="15">
    <source>
        <dbReference type="ARBA" id="ARBA00047479"/>
    </source>
</evidence>
<dbReference type="GO" id="GO:0005739">
    <property type="term" value="C:mitochondrion"/>
    <property type="evidence" value="ECO:0007669"/>
    <property type="project" value="UniProtKB-SubCell"/>
</dbReference>
<dbReference type="KEGG" id="goe:100900923"/>
<comment type="catalytic activity">
    <reaction evidence="15">
        <text>tRNA(Glx) + L-glutamate + ATP = L-glutamyl-tRNA(Glx) + AMP + diphosphate</text>
        <dbReference type="Rhea" id="RHEA:18397"/>
        <dbReference type="Rhea" id="RHEA-COMP:9713"/>
        <dbReference type="Rhea" id="RHEA-COMP:9716"/>
        <dbReference type="ChEBI" id="CHEBI:29985"/>
        <dbReference type="ChEBI" id="CHEBI:30616"/>
        <dbReference type="ChEBI" id="CHEBI:33019"/>
        <dbReference type="ChEBI" id="CHEBI:78442"/>
        <dbReference type="ChEBI" id="CHEBI:78520"/>
        <dbReference type="ChEBI" id="CHEBI:456215"/>
        <dbReference type="EC" id="6.1.1.24"/>
    </reaction>
    <physiologicalReaction direction="left-to-right" evidence="15">
        <dbReference type="Rhea" id="RHEA:18398"/>
    </physiologicalReaction>
</comment>
<evidence type="ECO:0000256" key="11">
    <source>
        <dbReference type="ARBA" id="ARBA00044142"/>
    </source>
</evidence>
<dbReference type="InterPro" id="IPR020058">
    <property type="entry name" value="Glu/Gln-tRNA-synth_Ib_cat-dom"/>
</dbReference>
<keyword evidence="8 17" id="KW-0030">Aminoacyl-tRNA synthetase</keyword>
<evidence type="ECO:0000256" key="17">
    <source>
        <dbReference type="RuleBase" id="RU363037"/>
    </source>
</evidence>
<feature type="domain" description="Aminoacyl-tRNA synthetase class I anticodon-binding" evidence="19">
    <location>
        <begin position="357"/>
        <end position="480"/>
    </location>
</feature>
<dbReference type="EC" id="6.1.1.17" evidence="3"/>
<dbReference type="GO" id="GO:0005524">
    <property type="term" value="F:ATP binding"/>
    <property type="evidence" value="ECO:0007669"/>
    <property type="project" value="UniProtKB-KW"/>
</dbReference>
<dbReference type="InterPro" id="IPR014729">
    <property type="entry name" value="Rossmann-like_a/b/a_fold"/>
</dbReference>
<evidence type="ECO:0000256" key="7">
    <source>
        <dbReference type="ARBA" id="ARBA00022917"/>
    </source>
</evidence>
<name>A0AAJ6QSQ2_9ACAR</name>
<evidence type="ECO:0000256" key="3">
    <source>
        <dbReference type="ARBA" id="ARBA00012835"/>
    </source>
</evidence>
<keyword evidence="20" id="KW-1185">Reference proteome</keyword>
<dbReference type="SUPFAM" id="SSF48163">
    <property type="entry name" value="An anticodon-binding domain of class I aminoacyl-tRNA synthetases"/>
    <property type="match status" value="1"/>
</dbReference>
<evidence type="ECO:0000259" key="19">
    <source>
        <dbReference type="Pfam" id="PF19269"/>
    </source>
</evidence>
<dbReference type="HAMAP" id="MF_00022">
    <property type="entry name" value="Glu_tRNA_synth_type1"/>
    <property type="match status" value="1"/>
</dbReference>
<dbReference type="CTD" id="39828"/>
<evidence type="ECO:0000256" key="6">
    <source>
        <dbReference type="ARBA" id="ARBA00022840"/>
    </source>
</evidence>
<dbReference type="InterPro" id="IPR000924">
    <property type="entry name" value="Glu/Gln-tRNA-synth"/>
</dbReference>
<keyword evidence="7 17" id="KW-0648">Protein biosynthesis</keyword>
<proteinExistence type="inferred from homology"/>
<keyword evidence="5 17" id="KW-0547">Nucleotide-binding</keyword>
<dbReference type="RefSeq" id="XP_003742525.1">
    <property type="nucleotide sequence ID" value="XM_003742477.1"/>
</dbReference>
<keyword evidence="4 17" id="KW-0436">Ligase</keyword>
<dbReference type="SUPFAM" id="SSF52374">
    <property type="entry name" value="Nucleotidylyl transferase"/>
    <property type="match status" value="1"/>
</dbReference>
<comment type="catalytic activity">
    <reaction evidence="16">
        <text>tRNA(Gln) + L-glutamate + ATP = L-glutamyl-tRNA(Gln) + AMP + diphosphate</text>
        <dbReference type="Rhea" id="RHEA:64612"/>
        <dbReference type="Rhea" id="RHEA-COMP:9662"/>
        <dbReference type="Rhea" id="RHEA-COMP:9684"/>
        <dbReference type="ChEBI" id="CHEBI:29985"/>
        <dbReference type="ChEBI" id="CHEBI:30616"/>
        <dbReference type="ChEBI" id="CHEBI:33019"/>
        <dbReference type="ChEBI" id="CHEBI:78442"/>
        <dbReference type="ChEBI" id="CHEBI:78520"/>
        <dbReference type="ChEBI" id="CHEBI:456215"/>
    </reaction>
    <physiologicalReaction direction="left-to-right" evidence="16">
        <dbReference type="Rhea" id="RHEA:64613"/>
    </physiologicalReaction>
</comment>
<dbReference type="InterPro" id="IPR033910">
    <property type="entry name" value="GluRS_core"/>
</dbReference>
<dbReference type="Proteomes" id="UP000694867">
    <property type="component" value="Unplaced"/>
</dbReference>
<dbReference type="GO" id="GO:0008270">
    <property type="term" value="F:zinc ion binding"/>
    <property type="evidence" value="ECO:0007669"/>
    <property type="project" value="InterPro"/>
</dbReference>
<dbReference type="InterPro" id="IPR049940">
    <property type="entry name" value="GluQ/Sye"/>
</dbReference>
<sequence>MWLRRRQLSSLARAVRVRFAPSPTGEMHIGGLRTALYNYLFAKKNNGDFILRIEDTDRSRLVEGAQERIVDTLRWAGLTPDEGPGYLGGTEGPYLQSERLHFYREFIQKLEDKGAAYKCFCTERRLDLLRKDANKRKALFKYDNKCRNLTSKEKGELLAQGTPHVYRFKLRDGSVSFHDLIHGESSIELSRVEADFVILKSDGYPTYHFANVVDDYLMNISHVLRGVEWHVSTPKHLQIFEALELPPPTYAHLPLMMNQDGSKLSKRNKGFMCDQLREKYIPEAVLSFLLLSGGGFGKTTGDFHRLQDLIQKFNIESMNTSSCKIDFARLEDMNFQAIRIMADELYDAAFLLVRKHYPHVEEDYFRRVFKINAGRLKFLDDIISPQLNFLWTKDSSVTEPLGDDWKTTILSLTKVLETISFGKADLSTSLREFHSSQIGDRLSYRDFMWKLREILTGLKEGPSISEIMESLGREETIARLLDRCS</sequence>
<evidence type="ECO:0000256" key="9">
    <source>
        <dbReference type="ARBA" id="ARBA00030865"/>
    </source>
</evidence>
<feature type="domain" description="Glutamyl/glutaminyl-tRNA synthetase class Ib catalytic" evidence="18">
    <location>
        <begin position="15"/>
        <end position="324"/>
    </location>
</feature>
<dbReference type="GeneID" id="100900923"/>
<dbReference type="InterPro" id="IPR045462">
    <property type="entry name" value="aa-tRNA-synth_I_cd-bd"/>
</dbReference>
<dbReference type="InterPro" id="IPR008925">
    <property type="entry name" value="aa_tRNA-synth_I_cd-bd_sf"/>
</dbReference>
<dbReference type="AlphaFoldDB" id="A0AAJ6QSQ2"/>
<evidence type="ECO:0000256" key="13">
    <source>
        <dbReference type="ARBA" id="ARBA00044313"/>
    </source>
</evidence>
<dbReference type="PANTHER" id="PTHR43311">
    <property type="entry name" value="GLUTAMATE--TRNA LIGASE"/>
    <property type="match status" value="1"/>
</dbReference>
<evidence type="ECO:0000256" key="16">
    <source>
        <dbReference type="ARBA" id="ARBA00047689"/>
    </source>
</evidence>
<dbReference type="EC" id="6.1.1.24" evidence="10"/>
<evidence type="ECO:0000256" key="10">
    <source>
        <dbReference type="ARBA" id="ARBA00044054"/>
    </source>
</evidence>
<dbReference type="GO" id="GO:0000049">
    <property type="term" value="F:tRNA binding"/>
    <property type="evidence" value="ECO:0007669"/>
    <property type="project" value="InterPro"/>
</dbReference>
<dbReference type="PANTHER" id="PTHR43311:SF2">
    <property type="entry name" value="GLUTAMATE--TRNA LIGASE, MITOCHONDRIAL-RELATED"/>
    <property type="match status" value="1"/>
</dbReference>
<dbReference type="InterPro" id="IPR001412">
    <property type="entry name" value="aa-tRNA-synth_I_CS"/>
</dbReference>
<evidence type="ECO:0000256" key="2">
    <source>
        <dbReference type="ARBA" id="ARBA00007894"/>
    </source>
</evidence>
<dbReference type="Gene3D" id="1.10.10.350">
    <property type="match status" value="1"/>
</dbReference>
<comment type="catalytic activity">
    <reaction evidence="14">
        <text>tRNA(Glu) + L-glutamate + ATP = L-glutamyl-tRNA(Glu) + AMP + diphosphate</text>
        <dbReference type="Rhea" id="RHEA:23540"/>
        <dbReference type="Rhea" id="RHEA-COMP:9663"/>
        <dbReference type="Rhea" id="RHEA-COMP:9680"/>
        <dbReference type="ChEBI" id="CHEBI:29985"/>
        <dbReference type="ChEBI" id="CHEBI:30616"/>
        <dbReference type="ChEBI" id="CHEBI:33019"/>
        <dbReference type="ChEBI" id="CHEBI:78442"/>
        <dbReference type="ChEBI" id="CHEBI:78520"/>
        <dbReference type="ChEBI" id="CHEBI:456215"/>
        <dbReference type="EC" id="6.1.1.17"/>
    </reaction>
    <physiologicalReaction direction="left-to-right" evidence="14">
        <dbReference type="Rhea" id="RHEA:23541"/>
    </physiologicalReaction>
</comment>
<evidence type="ECO:0000256" key="5">
    <source>
        <dbReference type="ARBA" id="ARBA00022741"/>
    </source>
</evidence>
<evidence type="ECO:0000256" key="4">
    <source>
        <dbReference type="ARBA" id="ARBA00022598"/>
    </source>
</evidence>
<dbReference type="InterPro" id="IPR004527">
    <property type="entry name" value="Glu-tRNA-ligase_bac/mito"/>
</dbReference>
<comment type="similarity">
    <text evidence="2">Belongs to the class-I aminoacyl-tRNA synthetase family. Glutamate--tRNA ligase type 1 subfamily.</text>
</comment>
<organism evidence="20 21">
    <name type="scientific">Galendromus occidentalis</name>
    <name type="common">western predatory mite</name>
    <dbReference type="NCBI Taxonomy" id="34638"/>
    <lineage>
        <taxon>Eukaryota</taxon>
        <taxon>Metazoa</taxon>
        <taxon>Ecdysozoa</taxon>
        <taxon>Arthropoda</taxon>
        <taxon>Chelicerata</taxon>
        <taxon>Arachnida</taxon>
        <taxon>Acari</taxon>
        <taxon>Parasitiformes</taxon>
        <taxon>Mesostigmata</taxon>
        <taxon>Gamasina</taxon>
        <taxon>Phytoseioidea</taxon>
        <taxon>Phytoseiidae</taxon>
        <taxon>Typhlodrominae</taxon>
        <taxon>Galendromus</taxon>
    </lineage>
</organism>
<evidence type="ECO:0000256" key="8">
    <source>
        <dbReference type="ARBA" id="ARBA00023146"/>
    </source>
</evidence>
<evidence type="ECO:0000259" key="18">
    <source>
        <dbReference type="Pfam" id="PF00749"/>
    </source>
</evidence>
<evidence type="ECO:0000313" key="20">
    <source>
        <dbReference type="Proteomes" id="UP000694867"/>
    </source>
</evidence>
<accession>A0AAJ6QSQ2</accession>
<dbReference type="FunFam" id="3.40.50.620:FF:000045">
    <property type="entry name" value="Glutamate--tRNA ligase, mitochondrial"/>
    <property type="match status" value="1"/>
</dbReference>
<dbReference type="Pfam" id="PF19269">
    <property type="entry name" value="Anticodon_2"/>
    <property type="match status" value="1"/>
</dbReference>
<gene>
    <name evidence="21" type="primary">LOC100900923</name>
</gene>
<evidence type="ECO:0000256" key="14">
    <source>
        <dbReference type="ARBA" id="ARBA00047366"/>
    </source>
</evidence>